<evidence type="ECO:0000313" key="1">
    <source>
        <dbReference type="EMBL" id="VCW80335.1"/>
    </source>
</evidence>
<reference evidence="1 2" key="1">
    <citation type="submission" date="2018-10" db="EMBL/GenBank/DDBJ databases">
        <authorList>
            <person name="Ekblom R."/>
            <person name="Jareborg N."/>
        </authorList>
    </citation>
    <scope>NUCLEOTIDE SEQUENCE [LARGE SCALE GENOMIC DNA]</scope>
    <source>
        <tissue evidence="1">Muscle</tissue>
    </source>
</reference>
<dbReference type="EMBL" id="CYRY02012487">
    <property type="protein sequence ID" value="VCW80335.1"/>
    <property type="molecule type" value="Genomic_DNA"/>
</dbReference>
<organism evidence="1 2">
    <name type="scientific">Gulo gulo</name>
    <name type="common">Wolverine</name>
    <name type="synonym">Gluton</name>
    <dbReference type="NCBI Taxonomy" id="48420"/>
    <lineage>
        <taxon>Eukaryota</taxon>
        <taxon>Metazoa</taxon>
        <taxon>Chordata</taxon>
        <taxon>Craniata</taxon>
        <taxon>Vertebrata</taxon>
        <taxon>Euteleostomi</taxon>
        <taxon>Mammalia</taxon>
        <taxon>Eutheria</taxon>
        <taxon>Laurasiatheria</taxon>
        <taxon>Carnivora</taxon>
        <taxon>Caniformia</taxon>
        <taxon>Musteloidea</taxon>
        <taxon>Mustelidae</taxon>
        <taxon>Guloninae</taxon>
        <taxon>Gulo</taxon>
    </lineage>
</organism>
<name>A0A9X9LR53_GULGU</name>
<sequence length="35" mass="3566">MPGVVSRWAAAAPHQLVTQTLAGMAELAGSTQPSM</sequence>
<evidence type="ECO:0000313" key="2">
    <source>
        <dbReference type="Proteomes" id="UP000269945"/>
    </source>
</evidence>
<protein>
    <submittedName>
        <fullName evidence="1">Uncharacterized protein</fullName>
    </submittedName>
</protein>
<comment type="caution">
    <text evidence="1">The sequence shown here is derived from an EMBL/GenBank/DDBJ whole genome shotgun (WGS) entry which is preliminary data.</text>
</comment>
<accession>A0A9X9LR53</accession>
<proteinExistence type="predicted"/>
<gene>
    <name evidence="1" type="ORF">BN2614_LOCUS1</name>
</gene>
<dbReference type="Proteomes" id="UP000269945">
    <property type="component" value="Unassembled WGS sequence"/>
</dbReference>
<keyword evidence="2" id="KW-1185">Reference proteome</keyword>
<dbReference type="AlphaFoldDB" id="A0A9X9LR53"/>